<keyword evidence="2" id="KW-1185">Reference proteome</keyword>
<protein>
    <submittedName>
        <fullName evidence="1">Uncharacterized protein</fullName>
    </submittedName>
</protein>
<sequence>MVLILLSYFIVYPLLLVGSPTPLFYINNNDLQSHEVIVEVFDSHNKSIFKETYELAPEEHVSQPKSLWLLFRWSMPWSKGKYMYWAEGEYEFKVSLDRKITDACRTLPHAWSSVDIDINKANTSSSPMDIGVITV</sequence>
<organism evidence="1 2">
    <name type="scientific">Methanococcoides vulcani</name>
    <dbReference type="NCBI Taxonomy" id="1353158"/>
    <lineage>
        <taxon>Archaea</taxon>
        <taxon>Methanobacteriati</taxon>
        <taxon>Methanobacteriota</taxon>
        <taxon>Stenosarchaea group</taxon>
        <taxon>Methanomicrobia</taxon>
        <taxon>Methanosarcinales</taxon>
        <taxon>Methanosarcinaceae</taxon>
        <taxon>Methanococcoides</taxon>
    </lineage>
</organism>
<proteinExistence type="predicted"/>
<name>A0A1H9YHX6_9EURY</name>
<gene>
    <name evidence="1" type="ORF">SAMN04488587_0581</name>
</gene>
<accession>A0A1H9YHX6</accession>
<dbReference type="EMBL" id="FOHQ01000001">
    <property type="protein sequence ID" value="SES68667.1"/>
    <property type="molecule type" value="Genomic_DNA"/>
</dbReference>
<evidence type="ECO:0000313" key="1">
    <source>
        <dbReference type="EMBL" id="SES68667.1"/>
    </source>
</evidence>
<dbReference type="AlphaFoldDB" id="A0A1H9YHX6"/>
<reference evidence="2" key="1">
    <citation type="submission" date="2016-10" db="EMBL/GenBank/DDBJ databases">
        <authorList>
            <person name="Varghese N."/>
            <person name="Submissions S."/>
        </authorList>
    </citation>
    <scope>NUCLEOTIDE SEQUENCE [LARGE SCALE GENOMIC DNA]</scope>
    <source>
        <strain evidence="2">SLH 33</strain>
    </source>
</reference>
<dbReference type="Proteomes" id="UP000243338">
    <property type="component" value="Unassembled WGS sequence"/>
</dbReference>
<evidence type="ECO:0000313" key="2">
    <source>
        <dbReference type="Proteomes" id="UP000243338"/>
    </source>
</evidence>
<dbReference type="STRING" id="1353158.SAMN04488587_0581"/>